<dbReference type="PANTHER" id="PTHR43861">
    <property type="entry name" value="TRANS-ACONITATE 2-METHYLTRANSFERASE-RELATED"/>
    <property type="match status" value="1"/>
</dbReference>
<dbReference type="InterPro" id="IPR029063">
    <property type="entry name" value="SAM-dependent_MTases_sf"/>
</dbReference>
<dbReference type="EMBL" id="UINC01013680">
    <property type="protein sequence ID" value="SVA58939.1"/>
    <property type="molecule type" value="Genomic_DNA"/>
</dbReference>
<dbReference type="Pfam" id="PF13489">
    <property type="entry name" value="Methyltransf_23"/>
    <property type="match status" value="1"/>
</dbReference>
<proteinExistence type="predicted"/>
<name>A0A381X2B7_9ZZZZ</name>
<evidence type="ECO:0008006" key="2">
    <source>
        <dbReference type="Google" id="ProtNLM"/>
    </source>
</evidence>
<sequence>MKINAIDLFSGWADTGRDEGMAIAHEPAVNEILNYIYKSHNNPFSFIDAGCGNGWVVKKVGSNPKCINAYGVDGSRKMIEKAKSNDPNGKYFCKNLLSWVPKNKADIVHSMEVFYYFKSPLILTRHIVQNWMNPGGQLVVGMDHYVGNKESYSWSKDLNVHMTLLSDNDWLEIFRESGLNKCQAWKANRTKDSPGTLVISGSLISAESNVTPA</sequence>
<dbReference type="AlphaFoldDB" id="A0A381X2B7"/>
<dbReference type="Gene3D" id="3.40.50.150">
    <property type="entry name" value="Vaccinia Virus protein VP39"/>
    <property type="match status" value="1"/>
</dbReference>
<accession>A0A381X2B7</accession>
<dbReference type="PANTHER" id="PTHR43861:SF1">
    <property type="entry name" value="TRANS-ACONITATE 2-METHYLTRANSFERASE"/>
    <property type="match status" value="1"/>
</dbReference>
<protein>
    <recommendedName>
        <fullName evidence="2">Methyltransferase domain-containing protein</fullName>
    </recommendedName>
</protein>
<gene>
    <name evidence="1" type="ORF">METZ01_LOCUS111793</name>
</gene>
<organism evidence="1">
    <name type="scientific">marine metagenome</name>
    <dbReference type="NCBI Taxonomy" id="408172"/>
    <lineage>
        <taxon>unclassified sequences</taxon>
        <taxon>metagenomes</taxon>
        <taxon>ecological metagenomes</taxon>
    </lineage>
</organism>
<dbReference type="SUPFAM" id="SSF53335">
    <property type="entry name" value="S-adenosyl-L-methionine-dependent methyltransferases"/>
    <property type="match status" value="1"/>
</dbReference>
<dbReference type="CDD" id="cd02440">
    <property type="entry name" value="AdoMet_MTases"/>
    <property type="match status" value="1"/>
</dbReference>
<reference evidence="1" key="1">
    <citation type="submission" date="2018-05" db="EMBL/GenBank/DDBJ databases">
        <authorList>
            <person name="Lanie J.A."/>
            <person name="Ng W.-L."/>
            <person name="Kazmierczak K.M."/>
            <person name="Andrzejewski T.M."/>
            <person name="Davidsen T.M."/>
            <person name="Wayne K.J."/>
            <person name="Tettelin H."/>
            <person name="Glass J.I."/>
            <person name="Rusch D."/>
            <person name="Podicherti R."/>
            <person name="Tsui H.-C.T."/>
            <person name="Winkler M.E."/>
        </authorList>
    </citation>
    <scope>NUCLEOTIDE SEQUENCE</scope>
</reference>
<evidence type="ECO:0000313" key="1">
    <source>
        <dbReference type="EMBL" id="SVA58939.1"/>
    </source>
</evidence>